<dbReference type="Pfam" id="PF12555">
    <property type="entry name" value="SteA-like_C"/>
    <property type="match status" value="1"/>
</dbReference>
<feature type="transmembrane region" description="Helical" evidence="5">
    <location>
        <begin position="334"/>
        <end position="353"/>
    </location>
</feature>
<gene>
    <name evidence="8" type="primary">steA</name>
    <name evidence="8" type="ORF">MFMK1_002890</name>
</gene>
<accession>A0AAU0UT70</accession>
<keyword evidence="5" id="KW-1133">Transmembrane helix</keyword>
<feature type="domain" description="SteA-like C-terminal" evidence="7">
    <location>
        <begin position="320"/>
        <end position="368"/>
    </location>
</feature>
<feature type="domain" description="Thiamin pyrophosphokinase catalytic" evidence="6">
    <location>
        <begin position="194"/>
        <end position="232"/>
    </location>
</feature>
<dbReference type="AlphaFoldDB" id="A0AAU0UT70"/>
<dbReference type="GO" id="GO:0004788">
    <property type="term" value="F:thiamine diphosphokinase activity"/>
    <property type="evidence" value="ECO:0007669"/>
    <property type="project" value="InterPro"/>
</dbReference>
<name>A0AAU0UT70_9FIRM</name>
<evidence type="ECO:0000313" key="9">
    <source>
        <dbReference type="Proteomes" id="UP001329915"/>
    </source>
</evidence>
<evidence type="ECO:0000313" key="8">
    <source>
        <dbReference type="EMBL" id="WRO23044.1"/>
    </source>
</evidence>
<evidence type="ECO:0000256" key="4">
    <source>
        <dbReference type="ARBA" id="ARBA00022840"/>
    </source>
</evidence>
<keyword evidence="1" id="KW-0808">Transferase</keyword>
<dbReference type="InterPro" id="IPR047795">
    <property type="entry name" value="Put_SteA-like"/>
</dbReference>
<protein>
    <submittedName>
        <fullName evidence="8">Cytokinetic ring protein SteA</fullName>
    </submittedName>
</protein>
<evidence type="ECO:0000259" key="7">
    <source>
        <dbReference type="Pfam" id="PF12555"/>
    </source>
</evidence>
<dbReference type="GO" id="GO:0005524">
    <property type="term" value="F:ATP binding"/>
    <property type="evidence" value="ECO:0007669"/>
    <property type="project" value="UniProtKB-KW"/>
</dbReference>
<dbReference type="GO" id="GO:0016301">
    <property type="term" value="F:kinase activity"/>
    <property type="evidence" value="ECO:0007669"/>
    <property type="project" value="UniProtKB-KW"/>
</dbReference>
<organism evidence="8 9">
    <name type="scientific">Metallumcola ferriviriculae</name>
    <dbReference type="NCBI Taxonomy" id="3039180"/>
    <lineage>
        <taxon>Bacteria</taxon>
        <taxon>Bacillati</taxon>
        <taxon>Bacillota</taxon>
        <taxon>Clostridia</taxon>
        <taxon>Neomoorellales</taxon>
        <taxon>Desulfitibacteraceae</taxon>
        <taxon>Metallumcola</taxon>
    </lineage>
</organism>
<keyword evidence="4" id="KW-0067">ATP-binding</keyword>
<dbReference type="SUPFAM" id="SSF63999">
    <property type="entry name" value="Thiamin pyrophosphokinase, catalytic domain"/>
    <property type="match status" value="1"/>
</dbReference>
<dbReference type="KEGG" id="dbc:MFMK1_002890"/>
<dbReference type="Gene3D" id="3.40.50.10240">
    <property type="entry name" value="Thiamin pyrophosphokinase, catalytic domain"/>
    <property type="match status" value="1"/>
</dbReference>
<reference evidence="8 9" key="1">
    <citation type="submission" date="2023-04" db="EMBL/GenBank/DDBJ databases">
        <authorList>
            <person name="Hsu D."/>
        </authorList>
    </citation>
    <scope>NUCLEOTIDE SEQUENCE [LARGE SCALE GENOMIC DNA]</scope>
    <source>
        <strain evidence="8 9">MK1</strain>
    </source>
</reference>
<keyword evidence="5" id="KW-0812">Transmembrane</keyword>
<dbReference type="GO" id="GO:0009229">
    <property type="term" value="P:thiamine diphosphate biosynthetic process"/>
    <property type="evidence" value="ECO:0007669"/>
    <property type="project" value="InterPro"/>
</dbReference>
<dbReference type="Pfam" id="PF04263">
    <property type="entry name" value="TPK_catalytic"/>
    <property type="match status" value="1"/>
</dbReference>
<dbReference type="RefSeq" id="WP_366922432.1">
    <property type="nucleotide sequence ID" value="NZ_CP121694.1"/>
</dbReference>
<dbReference type="EMBL" id="CP121694">
    <property type="protein sequence ID" value="WRO23044.1"/>
    <property type="molecule type" value="Genomic_DNA"/>
</dbReference>
<keyword evidence="3" id="KW-0418">Kinase</keyword>
<dbReference type="Proteomes" id="UP001329915">
    <property type="component" value="Chromosome"/>
</dbReference>
<keyword evidence="9" id="KW-1185">Reference proteome</keyword>
<evidence type="ECO:0000259" key="6">
    <source>
        <dbReference type="Pfam" id="PF04263"/>
    </source>
</evidence>
<evidence type="ECO:0000256" key="2">
    <source>
        <dbReference type="ARBA" id="ARBA00022741"/>
    </source>
</evidence>
<dbReference type="InterPro" id="IPR036759">
    <property type="entry name" value="TPK_catalytic_sf"/>
</dbReference>
<evidence type="ECO:0000256" key="5">
    <source>
        <dbReference type="SAM" id="Phobius"/>
    </source>
</evidence>
<proteinExistence type="predicted"/>
<dbReference type="NCBIfam" id="NF040608">
    <property type="entry name" value="division_SteA"/>
    <property type="match status" value="1"/>
</dbReference>
<evidence type="ECO:0000256" key="1">
    <source>
        <dbReference type="ARBA" id="ARBA00022679"/>
    </source>
</evidence>
<sequence length="372" mass="40364">MRIRGKVRIDKKTKNLAKRLKPGDIAIIDHRDIDELAARSLLASKVKAVINLGQSISGRYPNQGPLLLVKSGVTLLDADSRRLVDMLSEGQVVEIQGSGIFLGEKQIATGTIHTVSSVTSQLKDSLGNYRNELTKFAKNTFDYAAREMDLLLDDLAVPPLPVDFNGRHALVVVRGHNYREDLGVIESYIRDVRPVLIGVDGGADALLDSGFKPHLIVGDMDSVSDAALKCNSTLIVHAYPDGRAPGMERLHQLGLTGHSIAAPGTSEDIAMLLAYQQGADLIVAVGSHSNVLDFLEKGRPGMASTMLTRMKIGPALVDAKGVSKLYRQQVKVGYVAQLMVAALVPITLIALAAPETFQIIRLMLIRLKFLFF</sequence>
<dbReference type="InterPro" id="IPR022215">
    <property type="entry name" value="SteA-like_C"/>
</dbReference>
<evidence type="ECO:0000256" key="3">
    <source>
        <dbReference type="ARBA" id="ARBA00022777"/>
    </source>
</evidence>
<dbReference type="InterPro" id="IPR007371">
    <property type="entry name" value="TPK_catalytic"/>
</dbReference>
<keyword evidence="2" id="KW-0547">Nucleotide-binding</keyword>
<keyword evidence="5" id="KW-0472">Membrane</keyword>